<dbReference type="Proteomes" id="UP000594459">
    <property type="component" value="Chromosome"/>
</dbReference>
<accession>A0A7S8F4V9</accession>
<evidence type="ECO:0000313" key="2">
    <source>
        <dbReference type="Proteomes" id="UP000594459"/>
    </source>
</evidence>
<organism evidence="1 2">
    <name type="scientific">Qipengyuania soli</name>
    <dbReference type="NCBI Taxonomy" id="2782568"/>
    <lineage>
        <taxon>Bacteria</taxon>
        <taxon>Pseudomonadati</taxon>
        <taxon>Pseudomonadota</taxon>
        <taxon>Alphaproteobacteria</taxon>
        <taxon>Sphingomonadales</taxon>
        <taxon>Erythrobacteraceae</taxon>
        <taxon>Qipengyuania</taxon>
    </lineage>
</organism>
<protein>
    <submittedName>
        <fullName evidence="1">Uncharacterized protein</fullName>
    </submittedName>
</protein>
<dbReference type="RefSeq" id="WP_200982243.1">
    <property type="nucleotide sequence ID" value="NZ_CP064654.1"/>
</dbReference>
<sequence length="94" mass="10512">MTDGRKGRVPFLLEELQELLKNEDTFLIRDFEEVAQSFVAGYGRFVRSGVPSSTIGLAMLGATVNLYAMFGMEEELPDLLRSLADKMEDKTAPH</sequence>
<proteinExistence type="predicted"/>
<name>A0A7S8F4V9_9SPHN</name>
<dbReference type="EMBL" id="CP064654">
    <property type="protein sequence ID" value="QPC99145.1"/>
    <property type="molecule type" value="Genomic_DNA"/>
</dbReference>
<evidence type="ECO:0000313" key="1">
    <source>
        <dbReference type="EMBL" id="QPC99145.1"/>
    </source>
</evidence>
<dbReference type="KEGG" id="qso:IRL76_00740"/>
<dbReference type="AlphaFoldDB" id="A0A7S8F4V9"/>
<gene>
    <name evidence="1" type="ORF">IRL76_00740</name>
</gene>
<keyword evidence="2" id="KW-1185">Reference proteome</keyword>
<reference evidence="1 2" key="1">
    <citation type="submission" date="2020-11" db="EMBL/GenBank/DDBJ databases">
        <title>The genome sequence of Erythrobacter sp. 6D36.</title>
        <authorList>
            <person name="Liu Y."/>
        </authorList>
    </citation>
    <scope>NUCLEOTIDE SEQUENCE [LARGE SCALE GENOMIC DNA]</scope>
    <source>
        <strain evidence="1 2">6D36</strain>
    </source>
</reference>